<keyword evidence="2" id="KW-0966">Cell projection</keyword>
<sequence length="101" mass="9965">MSKKSTAKPLALVISAALVGSLAMSTTANAAENPFGATSITAATTITVAGKDGKCGEGKCGKKTKGKEAKCGAKGKKKDGKCGAKGKKKDGKCGEGKCGKK</sequence>
<keyword evidence="2" id="KW-0282">Flagellum</keyword>
<gene>
    <name evidence="2" type="ORF">MNBD_GAMMA12-969</name>
</gene>
<reference evidence="2" key="1">
    <citation type="submission" date="2018-06" db="EMBL/GenBank/DDBJ databases">
        <authorList>
            <person name="Zhirakovskaya E."/>
        </authorList>
    </citation>
    <scope>NUCLEOTIDE SEQUENCE</scope>
</reference>
<dbReference type="AlphaFoldDB" id="A0A3B0Y9X8"/>
<evidence type="ECO:0000313" key="2">
    <source>
        <dbReference type="EMBL" id="VAW77608.1"/>
    </source>
</evidence>
<dbReference type="EMBL" id="UOFL01000133">
    <property type="protein sequence ID" value="VAW77608.1"/>
    <property type="molecule type" value="Genomic_DNA"/>
</dbReference>
<feature type="compositionally biased region" description="Basic and acidic residues" evidence="1">
    <location>
        <begin position="91"/>
        <end position="101"/>
    </location>
</feature>
<accession>A0A3B0Y9X8</accession>
<proteinExistence type="predicted"/>
<feature type="compositionally biased region" description="Basic residues" evidence="1">
    <location>
        <begin position="73"/>
        <end position="90"/>
    </location>
</feature>
<protein>
    <submittedName>
        <fullName evidence="2">Flagellar biosynthesis protein FlhA</fullName>
    </submittedName>
</protein>
<feature type="region of interest" description="Disordered" evidence="1">
    <location>
        <begin position="73"/>
        <end position="101"/>
    </location>
</feature>
<keyword evidence="2" id="KW-0969">Cilium</keyword>
<name>A0A3B0Y9X8_9ZZZZ</name>
<evidence type="ECO:0000256" key="1">
    <source>
        <dbReference type="SAM" id="MobiDB-lite"/>
    </source>
</evidence>
<organism evidence="2">
    <name type="scientific">hydrothermal vent metagenome</name>
    <dbReference type="NCBI Taxonomy" id="652676"/>
    <lineage>
        <taxon>unclassified sequences</taxon>
        <taxon>metagenomes</taxon>
        <taxon>ecological metagenomes</taxon>
    </lineage>
</organism>